<dbReference type="GO" id="GO:0009279">
    <property type="term" value="C:cell outer membrane"/>
    <property type="evidence" value="ECO:0007669"/>
    <property type="project" value="UniProtKB-SubCell"/>
</dbReference>
<dbReference type="InterPro" id="IPR011250">
    <property type="entry name" value="OMP/PagP_B-barrel"/>
</dbReference>
<dbReference type="InterPro" id="IPR050330">
    <property type="entry name" value="Bact_OuterMem_StrucFunc"/>
</dbReference>
<dbReference type="RefSeq" id="WP_170066767.1">
    <property type="nucleotide sequence ID" value="NZ_BSOU01000001.1"/>
</dbReference>
<evidence type="ECO:0000256" key="9">
    <source>
        <dbReference type="ARBA" id="ARBA00023237"/>
    </source>
</evidence>
<evidence type="ECO:0000256" key="1">
    <source>
        <dbReference type="ARBA" id="ARBA00004571"/>
    </source>
</evidence>
<evidence type="ECO:0000259" key="12">
    <source>
        <dbReference type="PROSITE" id="PS51123"/>
    </source>
</evidence>
<dbReference type="AlphaFoldDB" id="A0A2S7X9A3"/>
<dbReference type="PANTHER" id="PTHR30329">
    <property type="entry name" value="STATOR ELEMENT OF FLAGELLAR MOTOR COMPLEX"/>
    <property type="match status" value="1"/>
</dbReference>
<dbReference type="PROSITE" id="PS51123">
    <property type="entry name" value="OMPA_2"/>
    <property type="match status" value="1"/>
</dbReference>
<keyword evidence="16" id="KW-1185">Reference proteome</keyword>
<keyword evidence="8 10" id="KW-0472">Membrane</keyword>
<evidence type="ECO:0000256" key="3">
    <source>
        <dbReference type="ARBA" id="ARBA00022448"/>
    </source>
</evidence>
<comment type="subcellular location">
    <subcellularLocation>
        <location evidence="1">Cell outer membrane</location>
        <topology evidence="1">Multi-pass membrane protein</topology>
    </subcellularLocation>
</comment>
<keyword evidence="4" id="KW-1134">Transmembrane beta strand</keyword>
<keyword evidence="11" id="KW-0732">Signal</keyword>
<dbReference type="InterPro" id="IPR036737">
    <property type="entry name" value="OmpA-like_sf"/>
</dbReference>
<reference evidence="16" key="3">
    <citation type="journal article" date="2019" name="Int. J. Syst. Evol. Microbiol.">
        <title>The Global Catalogue of Microorganisms (GCM) 10K type strain sequencing project: providing services to taxonomists for standard genome sequencing and annotation.</title>
        <authorList>
            <consortium name="The Broad Institute Genomics Platform"/>
            <consortium name="The Broad Institute Genome Sequencing Center for Infectious Disease"/>
            <person name="Wu L."/>
            <person name="Ma J."/>
        </authorList>
    </citation>
    <scope>NUCLEOTIDE SEQUENCE [LARGE SCALE GENOMIC DNA]</scope>
    <source>
        <strain evidence="16">NBRC 105001</strain>
    </source>
</reference>
<dbReference type="Proteomes" id="UP001156660">
    <property type="component" value="Unassembled WGS sequence"/>
</dbReference>
<dbReference type="Pfam" id="PF00691">
    <property type="entry name" value="OmpA"/>
    <property type="match status" value="1"/>
</dbReference>
<dbReference type="Gene3D" id="2.40.160.20">
    <property type="match status" value="1"/>
</dbReference>
<keyword evidence="3" id="KW-0813">Transport</keyword>
<evidence type="ECO:0000256" key="7">
    <source>
        <dbReference type="ARBA" id="ARBA00023114"/>
    </source>
</evidence>
<dbReference type="GO" id="GO:0015288">
    <property type="term" value="F:porin activity"/>
    <property type="evidence" value="ECO:0007669"/>
    <property type="project" value="UniProtKB-KW"/>
</dbReference>
<reference evidence="13" key="4">
    <citation type="submission" date="2023-01" db="EMBL/GenBank/DDBJ databases">
        <title>Draft genome sequence of Aliivibrio sifiae strain NBRC 105001.</title>
        <authorList>
            <person name="Sun Q."/>
            <person name="Mori K."/>
        </authorList>
    </citation>
    <scope>NUCLEOTIDE SEQUENCE</scope>
    <source>
        <strain evidence="13">NBRC 105001</strain>
    </source>
</reference>
<dbReference type="SUPFAM" id="SSF56925">
    <property type="entry name" value="OMPA-like"/>
    <property type="match status" value="1"/>
</dbReference>
<comment type="similarity">
    <text evidence="2">Belongs to the outer membrane OOP (TC 1.B.6) superfamily. OmpA family.</text>
</comment>
<feature type="signal peptide" evidence="11">
    <location>
        <begin position="1"/>
        <end position="17"/>
    </location>
</feature>
<reference evidence="14 15" key="2">
    <citation type="submission" date="2016-12" db="EMBL/GenBank/DDBJ databases">
        <title>Diversity of luminous bacteria.</title>
        <authorList>
            <person name="Yoshizawa S."/>
            <person name="Kogure K."/>
        </authorList>
    </citation>
    <scope>NUCLEOTIDE SEQUENCE [LARGE SCALE GENOMIC DNA]</scope>
    <source>
        <strain evidence="14 15">NBRC 105001</strain>
    </source>
</reference>
<dbReference type="PANTHER" id="PTHR30329:SF21">
    <property type="entry name" value="LIPOPROTEIN YIAD-RELATED"/>
    <property type="match status" value="1"/>
</dbReference>
<feature type="chain" id="PRO_5015745840" evidence="11">
    <location>
        <begin position="18"/>
        <end position="335"/>
    </location>
</feature>
<name>A0A2S7X9A3_9GAMM</name>
<sequence>MYKIVILFFFISPFVNANTDFKELSKDIYIGGKVGSTLYNNSCNKESLECNDFRPSFGGFLGYKINDIFSIEGGYSDLGKVKADYIPISGYQGVAKYSAEIQGYELGIKSDYHLSHQSVLFSKVGGYYWDVEKKGDEIGFKVNEKDSGTSLMLGLGYEYLWSKKLSTRIEYQWVNNVGGKNTGGSNVNLITVGIGYRFFGNDSVKPKSPLVIEKKAFKELNANHPDEMTVYFNSDSYTLSNHEVNKIHSLLEYLNSNEDVNIYIHGYTDNTHTEKYNYELSKKRAKSVSDYMLKLGIGENRFELSAFGFTNPVMSNDTENGRKANRRVEIYLIQE</sequence>
<protein>
    <submittedName>
        <fullName evidence="13">Membrane protein</fullName>
    </submittedName>
</protein>
<reference evidence="13" key="1">
    <citation type="journal article" date="2014" name="Int. J. Syst. Evol. Microbiol.">
        <title>Complete genome of a new Firmicutes species belonging to the dominant human colonic microbiota ('Ruminococcus bicirculans') reveals two chromosomes and a selective capacity to utilize plant glucans.</title>
        <authorList>
            <consortium name="NISC Comparative Sequencing Program"/>
            <person name="Wegmann U."/>
            <person name="Louis P."/>
            <person name="Goesmann A."/>
            <person name="Henrissat B."/>
            <person name="Duncan S.H."/>
            <person name="Flint H.J."/>
        </authorList>
    </citation>
    <scope>NUCLEOTIDE SEQUENCE</scope>
    <source>
        <strain evidence="13">NBRC 105001</strain>
    </source>
</reference>
<dbReference type="EMBL" id="BSOU01000001">
    <property type="protein sequence ID" value="GLR73561.1"/>
    <property type="molecule type" value="Genomic_DNA"/>
</dbReference>
<dbReference type="PRINTS" id="PR01021">
    <property type="entry name" value="OMPADOMAIN"/>
</dbReference>
<dbReference type="EMBL" id="MSCP01000002">
    <property type="protein sequence ID" value="PQJ87919.1"/>
    <property type="molecule type" value="Genomic_DNA"/>
</dbReference>
<dbReference type="Gene3D" id="3.30.1330.60">
    <property type="entry name" value="OmpA-like domain"/>
    <property type="match status" value="1"/>
</dbReference>
<dbReference type="InterPro" id="IPR006665">
    <property type="entry name" value="OmpA-like"/>
</dbReference>
<dbReference type="GO" id="GO:0046930">
    <property type="term" value="C:pore complex"/>
    <property type="evidence" value="ECO:0007669"/>
    <property type="project" value="UniProtKB-KW"/>
</dbReference>
<gene>
    <name evidence="14" type="ORF">BTO23_17725</name>
    <name evidence="13" type="ORF">GCM10007855_04340</name>
</gene>
<comment type="caution">
    <text evidence="14">The sequence shown here is derived from an EMBL/GenBank/DDBJ whole genome shotgun (WGS) entry which is preliminary data.</text>
</comment>
<keyword evidence="9" id="KW-0998">Cell outer membrane</keyword>
<evidence type="ECO:0000256" key="8">
    <source>
        <dbReference type="ARBA" id="ARBA00023136"/>
    </source>
</evidence>
<accession>A0A2S7X9A3</accession>
<dbReference type="InterPro" id="IPR006664">
    <property type="entry name" value="OMP_bac"/>
</dbReference>
<organism evidence="14 15">
    <name type="scientific">Aliivibrio sifiae</name>
    <dbReference type="NCBI Taxonomy" id="566293"/>
    <lineage>
        <taxon>Bacteria</taxon>
        <taxon>Pseudomonadati</taxon>
        <taxon>Pseudomonadota</taxon>
        <taxon>Gammaproteobacteria</taxon>
        <taxon>Vibrionales</taxon>
        <taxon>Vibrionaceae</taxon>
        <taxon>Aliivibrio</taxon>
    </lineage>
</organism>
<keyword evidence="6" id="KW-0406">Ion transport</keyword>
<evidence type="ECO:0000256" key="11">
    <source>
        <dbReference type="SAM" id="SignalP"/>
    </source>
</evidence>
<dbReference type="GO" id="GO:0006811">
    <property type="term" value="P:monoatomic ion transport"/>
    <property type="evidence" value="ECO:0007669"/>
    <property type="project" value="UniProtKB-KW"/>
</dbReference>
<evidence type="ECO:0000313" key="14">
    <source>
        <dbReference type="EMBL" id="PQJ87919.1"/>
    </source>
</evidence>
<evidence type="ECO:0000256" key="4">
    <source>
        <dbReference type="ARBA" id="ARBA00022452"/>
    </source>
</evidence>
<dbReference type="SUPFAM" id="SSF103088">
    <property type="entry name" value="OmpA-like"/>
    <property type="match status" value="1"/>
</dbReference>
<feature type="domain" description="OmpA-like" evidence="12">
    <location>
        <begin position="219"/>
        <end position="335"/>
    </location>
</feature>
<dbReference type="CDD" id="cd07185">
    <property type="entry name" value="OmpA_C-like"/>
    <property type="match status" value="1"/>
</dbReference>
<evidence type="ECO:0000313" key="15">
    <source>
        <dbReference type="Proteomes" id="UP000239273"/>
    </source>
</evidence>
<dbReference type="Proteomes" id="UP000239273">
    <property type="component" value="Unassembled WGS sequence"/>
</dbReference>
<evidence type="ECO:0000313" key="13">
    <source>
        <dbReference type="EMBL" id="GLR73561.1"/>
    </source>
</evidence>
<evidence type="ECO:0000256" key="2">
    <source>
        <dbReference type="ARBA" id="ARBA00005710"/>
    </source>
</evidence>
<evidence type="ECO:0000256" key="5">
    <source>
        <dbReference type="ARBA" id="ARBA00022692"/>
    </source>
</evidence>
<keyword evidence="7" id="KW-0626">Porin</keyword>
<evidence type="ECO:0000313" key="16">
    <source>
        <dbReference type="Proteomes" id="UP001156660"/>
    </source>
</evidence>
<proteinExistence type="inferred from homology"/>
<dbReference type="Pfam" id="PF01389">
    <property type="entry name" value="OmpA_membrane"/>
    <property type="match status" value="1"/>
</dbReference>
<evidence type="ECO:0000256" key="10">
    <source>
        <dbReference type="PROSITE-ProRule" id="PRU00473"/>
    </source>
</evidence>
<evidence type="ECO:0000256" key="6">
    <source>
        <dbReference type="ARBA" id="ARBA00023065"/>
    </source>
</evidence>
<dbReference type="InterPro" id="IPR000498">
    <property type="entry name" value="OmpA-like_TM_dom"/>
</dbReference>
<keyword evidence="5" id="KW-0812">Transmembrane</keyword>